<keyword evidence="2" id="KW-1133">Transmembrane helix</keyword>
<keyword evidence="2" id="KW-0812">Transmembrane</keyword>
<dbReference type="InterPro" id="IPR012338">
    <property type="entry name" value="Beta-lactam/transpept-like"/>
</dbReference>
<reference evidence="5 6" key="1">
    <citation type="submission" date="2016-10" db="EMBL/GenBank/DDBJ databases">
        <authorList>
            <person name="de Groot N.N."/>
        </authorList>
    </citation>
    <scope>NUCLEOTIDE SEQUENCE [LARGE SCALE GENOMIC DNA]</scope>
    <source>
        <strain evidence="5 6">DSM 43067</strain>
    </source>
</reference>
<dbReference type="STRING" id="1993.SAMN04489713_106175"/>
<evidence type="ECO:0000259" key="4">
    <source>
        <dbReference type="Pfam" id="PF00144"/>
    </source>
</evidence>
<feature type="region of interest" description="Disordered" evidence="1">
    <location>
        <begin position="25"/>
        <end position="44"/>
    </location>
</feature>
<dbReference type="EMBL" id="FOVH01000006">
    <property type="protein sequence ID" value="SFO46549.1"/>
    <property type="molecule type" value="Genomic_DNA"/>
</dbReference>
<dbReference type="RefSeq" id="WP_075021726.1">
    <property type="nucleotide sequence ID" value="NZ_FOVH01000006.1"/>
</dbReference>
<dbReference type="InterPro" id="IPR050491">
    <property type="entry name" value="AmpC-like"/>
</dbReference>
<dbReference type="eggNOG" id="COG1680">
    <property type="taxonomic scope" value="Bacteria"/>
</dbReference>
<dbReference type="AlphaFoldDB" id="A0A1I5HEE5"/>
<dbReference type="Pfam" id="PF00144">
    <property type="entry name" value="Beta-lactamase"/>
    <property type="match status" value="1"/>
</dbReference>
<feature type="transmembrane region" description="Helical" evidence="2">
    <location>
        <begin position="506"/>
        <end position="531"/>
    </location>
</feature>
<dbReference type="Gene3D" id="3.40.710.10">
    <property type="entry name" value="DD-peptidase/beta-lactamase superfamily"/>
    <property type="match status" value="1"/>
</dbReference>
<feature type="transmembrane region" description="Helical" evidence="2">
    <location>
        <begin position="551"/>
        <end position="569"/>
    </location>
</feature>
<evidence type="ECO:0000256" key="3">
    <source>
        <dbReference type="SAM" id="SignalP"/>
    </source>
</evidence>
<sequence>MKKLPLALLCTLVTLIAFCPAVRAQSRSSPDQGPAVSQGRGSRNGDIARLIDGLVPAQLAENRIPGASVVVVKDGAQVFAKGYGVADVASRRPVDPASTAFFLGSTTKLFTATAVMQLVRAGRLSLDQDVNRYLTAFKIKNTYPGRPVTLRHLLTYTAGFDEHTLGLAERDPNDVVSLGRSVEEWQPERVRPPGTRVAYDNYGIALAGFLVEVASKQPFADYAREHVLSPVGMSGTSVALPHPGAFAARLAKGYRPSGSGFTAESGQYGPWTPSGTGPAATPADMGRFMIAQLGDDPALGGAAVTRPLRSRQYTQIDPMPGMGFTFEERPRNGHPRYYKDGDVPGFHNVLALMPEQRAGVYVVYNGDGANGDANWLAQRVANAVTDHYTPATRAQPLAAPATKAPGDATRYSGTYRANRTSNSDLTRFNSLIVNIKVSAGKDGTLTTTGVSPDPAKKTQHWKQVRQGLFIEKGGQDRLAFDGETLVASANPAESYQRLAWYDEPSLHLALLIGGAFAFIIAFFAFPVLALVRGLRHRPAHPLPARLTRAQAWLAAALTTVFLVAMALAMSDGNSLMEAVVLGSPRLTVLPYIATASFVAALPLPVALAGAWWKNWWRLPGRIGFTLLVLLSVPFFKLCVTYHLLALPFPTT</sequence>
<name>A0A1I5HEE5_9ACTN</name>
<keyword evidence="2" id="KW-0472">Membrane</keyword>
<evidence type="ECO:0000313" key="5">
    <source>
        <dbReference type="EMBL" id="SFO46549.1"/>
    </source>
</evidence>
<gene>
    <name evidence="5" type="ORF">SAMN04489713_106175</name>
</gene>
<proteinExistence type="predicted"/>
<protein>
    <submittedName>
        <fullName evidence="5">CubicO group peptidase, beta-lactamase class C family</fullName>
    </submittedName>
</protein>
<accession>A0A1I5HEE5</accession>
<evidence type="ECO:0000313" key="6">
    <source>
        <dbReference type="Proteomes" id="UP000183413"/>
    </source>
</evidence>
<keyword evidence="6" id="KW-1185">Reference proteome</keyword>
<evidence type="ECO:0000256" key="1">
    <source>
        <dbReference type="SAM" id="MobiDB-lite"/>
    </source>
</evidence>
<dbReference type="InterPro" id="IPR001466">
    <property type="entry name" value="Beta-lactam-related"/>
</dbReference>
<organism evidence="5 6">
    <name type="scientific">Actinomadura madurae</name>
    <dbReference type="NCBI Taxonomy" id="1993"/>
    <lineage>
        <taxon>Bacteria</taxon>
        <taxon>Bacillati</taxon>
        <taxon>Actinomycetota</taxon>
        <taxon>Actinomycetes</taxon>
        <taxon>Streptosporangiales</taxon>
        <taxon>Thermomonosporaceae</taxon>
        <taxon>Actinomadura</taxon>
    </lineage>
</organism>
<dbReference type="PANTHER" id="PTHR46825">
    <property type="entry name" value="D-ALANYL-D-ALANINE-CARBOXYPEPTIDASE/ENDOPEPTIDASE AMPH"/>
    <property type="match status" value="1"/>
</dbReference>
<evidence type="ECO:0000256" key="2">
    <source>
        <dbReference type="SAM" id="Phobius"/>
    </source>
</evidence>
<feature type="chain" id="PRO_5039553792" evidence="3">
    <location>
        <begin position="25"/>
        <end position="651"/>
    </location>
</feature>
<feature type="transmembrane region" description="Helical" evidence="2">
    <location>
        <begin position="624"/>
        <end position="644"/>
    </location>
</feature>
<dbReference type="Proteomes" id="UP000183413">
    <property type="component" value="Unassembled WGS sequence"/>
</dbReference>
<dbReference type="InParanoid" id="A0A1I5HEE5"/>
<dbReference type="SUPFAM" id="SSF56601">
    <property type="entry name" value="beta-lactamase/transpeptidase-like"/>
    <property type="match status" value="1"/>
</dbReference>
<feature type="domain" description="Beta-lactamase-related" evidence="4">
    <location>
        <begin position="52"/>
        <end position="382"/>
    </location>
</feature>
<dbReference type="PANTHER" id="PTHR46825:SF9">
    <property type="entry name" value="BETA-LACTAMASE-RELATED DOMAIN-CONTAINING PROTEIN"/>
    <property type="match status" value="1"/>
</dbReference>
<feature type="signal peptide" evidence="3">
    <location>
        <begin position="1"/>
        <end position="24"/>
    </location>
</feature>
<feature type="transmembrane region" description="Helical" evidence="2">
    <location>
        <begin position="589"/>
        <end position="612"/>
    </location>
</feature>
<keyword evidence="3" id="KW-0732">Signal</keyword>